<dbReference type="AlphaFoldDB" id="S7ZFV8"/>
<feature type="compositionally biased region" description="Basic and acidic residues" evidence="1">
    <location>
        <begin position="34"/>
        <end position="49"/>
    </location>
</feature>
<dbReference type="Proteomes" id="UP000019376">
    <property type="component" value="Unassembled WGS sequence"/>
</dbReference>
<evidence type="ECO:0000256" key="1">
    <source>
        <dbReference type="SAM" id="MobiDB-lite"/>
    </source>
</evidence>
<protein>
    <submittedName>
        <fullName evidence="2">Uncharacterized protein</fullName>
    </submittedName>
</protein>
<evidence type="ECO:0000313" key="2">
    <source>
        <dbReference type="EMBL" id="EPS29565.1"/>
    </source>
</evidence>
<gene>
    <name evidence="2" type="ORF">PDE_04515</name>
</gene>
<feature type="compositionally biased region" description="Basic and acidic residues" evidence="1">
    <location>
        <begin position="9"/>
        <end position="24"/>
    </location>
</feature>
<proteinExistence type="predicted"/>
<reference evidence="2 3" key="1">
    <citation type="journal article" date="2013" name="PLoS ONE">
        <title>Genomic and secretomic analyses reveal unique features of the lignocellulolytic enzyme system of Penicillium decumbens.</title>
        <authorList>
            <person name="Liu G."/>
            <person name="Zhang L."/>
            <person name="Wei X."/>
            <person name="Zou G."/>
            <person name="Qin Y."/>
            <person name="Ma L."/>
            <person name="Li J."/>
            <person name="Zheng H."/>
            <person name="Wang S."/>
            <person name="Wang C."/>
            <person name="Xun L."/>
            <person name="Zhao G.-P."/>
            <person name="Zhou Z."/>
            <person name="Qu Y."/>
        </authorList>
    </citation>
    <scope>NUCLEOTIDE SEQUENCE [LARGE SCALE GENOMIC DNA]</scope>
    <source>
        <strain evidence="3">114-2 / CGMCC 5302</strain>
    </source>
</reference>
<name>S7ZFV8_PENO1</name>
<sequence>MVARGGWSIERRRGRDDDPDREISGRPSENSIESDGRCPRPNQRKEAREWRLVNREPRCRYGKRAVELVESNRGGTRRRGRGRGTPGGVGAGAKAESGESQEEQDVGMFGESTISPTAQHLEALNQYEANPKDGPAGRNPLVVRAMISWQDAGDELDIHGSLAQRLWSDTSRLGRGRELDDLLDCSGTT</sequence>
<evidence type="ECO:0000313" key="3">
    <source>
        <dbReference type="Proteomes" id="UP000019376"/>
    </source>
</evidence>
<accession>S7ZFV8</accession>
<feature type="region of interest" description="Disordered" evidence="1">
    <location>
        <begin position="1"/>
        <end position="49"/>
    </location>
</feature>
<organism evidence="2 3">
    <name type="scientific">Penicillium oxalicum (strain 114-2 / CGMCC 5302)</name>
    <name type="common">Penicillium decumbens</name>
    <dbReference type="NCBI Taxonomy" id="933388"/>
    <lineage>
        <taxon>Eukaryota</taxon>
        <taxon>Fungi</taxon>
        <taxon>Dikarya</taxon>
        <taxon>Ascomycota</taxon>
        <taxon>Pezizomycotina</taxon>
        <taxon>Eurotiomycetes</taxon>
        <taxon>Eurotiomycetidae</taxon>
        <taxon>Eurotiales</taxon>
        <taxon>Aspergillaceae</taxon>
        <taxon>Penicillium</taxon>
    </lineage>
</organism>
<keyword evidence="3" id="KW-1185">Reference proteome</keyword>
<dbReference type="HOGENOM" id="CLU_1434890_0_0_1"/>
<feature type="region of interest" description="Disordered" evidence="1">
    <location>
        <begin position="68"/>
        <end position="106"/>
    </location>
</feature>
<dbReference type="EMBL" id="KB644412">
    <property type="protein sequence ID" value="EPS29565.1"/>
    <property type="molecule type" value="Genomic_DNA"/>
</dbReference>